<reference evidence="1 2" key="1">
    <citation type="journal article" date="2015" name="Nature">
        <title>rRNA introns, odd ribosomes, and small enigmatic genomes across a large radiation of phyla.</title>
        <authorList>
            <person name="Brown C.T."/>
            <person name="Hug L.A."/>
            <person name="Thomas B.C."/>
            <person name="Sharon I."/>
            <person name="Castelle C.J."/>
            <person name="Singh A."/>
            <person name="Wilkins M.J."/>
            <person name="Williams K.H."/>
            <person name="Banfield J.F."/>
        </authorList>
    </citation>
    <scope>NUCLEOTIDE SEQUENCE [LARGE SCALE GENOMIC DNA]</scope>
</reference>
<sequence>MSKKLKRTAGNANKLPNGYVLQCYEAQSLWQGGGWDAKCVCVPSGEKPIIDSPGNLYIGPKTWDIERKSDIGNIRMGLRTKSIDRAISWKKKRESPGIPAEWLREEIMDAINRRRGGRK</sequence>
<organism evidence="1 2">
    <name type="scientific">Candidatus Gottesmanbacteria bacterium GW2011_GWB1_49_7</name>
    <dbReference type="NCBI Taxonomy" id="1618448"/>
    <lineage>
        <taxon>Bacteria</taxon>
        <taxon>Candidatus Gottesmaniibacteriota</taxon>
    </lineage>
</organism>
<evidence type="ECO:0000313" key="2">
    <source>
        <dbReference type="Proteomes" id="UP000034588"/>
    </source>
</evidence>
<comment type="caution">
    <text evidence="1">The sequence shown here is derived from an EMBL/GenBank/DDBJ whole genome shotgun (WGS) entry which is preliminary data.</text>
</comment>
<accession>A0A0G1YZC6</accession>
<proteinExistence type="predicted"/>
<evidence type="ECO:0000313" key="1">
    <source>
        <dbReference type="EMBL" id="KKW11729.1"/>
    </source>
</evidence>
<gene>
    <name evidence="1" type="ORF">UY48_C0013G0010</name>
</gene>
<protein>
    <submittedName>
        <fullName evidence="1">Uncharacterized protein</fullName>
    </submittedName>
</protein>
<name>A0A0G1YZC6_9BACT</name>
<dbReference type="EMBL" id="LCQD01000013">
    <property type="protein sequence ID" value="KKW11729.1"/>
    <property type="molecule type" value="Genomic_DNA"/>
</dbReference>
<dbReference type="Proteomes" id="UP000034588">
    <property type="component" value="Unassembled WGS sequence"/>
</dbReference>
<dbReference type="AlphaFoldDB" id="A0A0G1YZC6"/>